<evidence type="ECO:0000313" key="5">
    <source>
        <dbReference type="EMBL" id="KAF2145711.1"/>
    </source>
</evidence>
<dbReference type="InterPro" id="IPR036910">
    <property type="entry name" value="HMG_box_dom_sf"/>
</dbReference>
<dbReference type="InterPro" id="IPR050342">
    <property type="entry name" value="HMGB"/>
</dbReference>
<organism evidence="5 6">
    <name type="scientific">Aplosporella prunicola CBS 121167</name>
    <dbReference type="NCBI Taxonomy" id="1176127"/>
    <lineage>
        <taxon>Eukaryota</taxon>
        <taxon>Fungi</taxon>
        <taxon>Dikarya</taxon>
        <taxon>Ascomycota</taxon>
        <taxon>Pezizomycotina</taxon>
        <taxon>Dothideomycetes</taxon>
        <taxon>Dothideomycetes incertae sedis</taxon>
        <taxon>Botryosphaeriales</taxon>
        <taxon>Aplosporellaceae</taxon>
        <taxon>Aplosporella</taxon>
    </lineage>
</organism>
<reference evidence="5" key="1">
    <citation type="journal article" date="2020" name="Stud. Mycol.">
        <title>101 Dothideomycetes genomes: a test case for predicting lifestyles and emergence of pathogens.</title>
        <authorList>
            <person name="Haridas S."/>
            <person name="Albert R."/>
            <person name="Binder M."/>
            <person name="Bloem J."/>
            <person name="Labutti K."/>
            <person name="Salamov A."/>
            <person name="Andreopoulos B."/>
            <person name="Baker S."/>
            <person name="Barry K."/>
            <person name="Bills G."/>
            <person name="Bluhm B."/>
            <person name="Cannon C."/>
            <person name="Castanera R."/>
            <person name="Culley D."/>
            <person name="Daum C."/>
            <person name="Ezra D."/>
            <person name="Gonzalez J."/>
            <person name="Henrissat B."/>
            <person name="Kuo A."/>
            <person name="Liang C."/>
            <person name="Lipzen A."/>
            <person name="Lutzoni F."/>
            <person name="Magnuson J."/>
            <person name="Mondo S."/>
            <person name="Nolan M."/>
            <person name="Ohm R."/>
            <person name="Pangilinan J."/>
            <person name="Park H.-J."/>
            <person name="Ramirez L."/>
            <person name="Alfaro M."/>
            <person name="Sun H."/>
            <person name="Tritt A."/>
            <person name="Yoshinaga Y."/>
            <person name="Zwiers L.-H."/>
            <person name="Turgeon B."/>
            <person name="Goodwin S."/>
            <person name="Spatafora J."/>
            <person name="Crous P."/>
            <person name="Grigoriev I."/>
        </authorList>
    </citation>
    <scope>NUCLEOTIDE SEQUENCE</scope>
    <source>
        <strain evidence="5">CBS 121167</strain>
    </source>
</reference>
<sequence>MLACRTLARLSLPKTSARDVAHLSQQLRCTVISTPLALRAGYATATATKSRTTTKKAAATTTKKPATKTAAKKPAAKKTAAPKKKTAAAAKETKPKKRLTEKQKEARDAKKARDEIKELKEKALKEPKGLPANAYQVFFQETVSKEASKKDGRSVADIAKTTAERYKNMSPAELEQLNHRANESRAANAAAYKKWLESYTPAEIRQANQARASLRRKTDGKYRPGNIKDDRLVKGSKSAYVIFCESRWKSGDLANISVIEAAKLMGQEWKKLGAAEKKKFDAAAEADVQRYIREHKEVYGEEPRSRSSSPSP</sequence>
<evidence type="ECO:0000256" key="3">
    <source>
        <dbReference type="SAM" id="MobiDB-lite"/>
    </source>
</evidence>
<dbReference type="Gene3D" id="1.10.30.10">
    <property type="entry name" value="High mobility group box domain"/>
    <property type="match status" value="2"/>
</dbReference>
<feature type="compositionally biased region" description="Low complexity" evidence="3">
    <location>
        <begin position="44"/>
        <end position="69"/>
    </location>
</feature>
<dbReference type="Proteomes" id="UP000799438">
    <property type="component" value="Unassembled WGS sequence"/>
</dbReference>
<dbReference type="GO" id="GO:0003677">
    <property type="term" value="F:DNA binding"/>
    <property type="evidence" value="ECO:0007669"/>
    <property type="project" value="UniProtKB-UniRule"/>
</dbReference>
<dbReference type="RefSeq" id="XP_033401423.1">
    <property type="nucleotide sequence ID" value="XM_033541795.1"/>
</dbReference>
<feature type="region of interest" description="Disordered" evidence="3">
    <location>
        <begin position="44"/>
        <end position="113"/>
    </location>
</feature>
<dbReference type="OrthoDB" id="1919336at2759"/>
<dbReference type="GO" id="GO:0005634">
    <property type="term" value="C:nucleus"/>
    <property type="evidence" value="ECO:0007669"/>
    <property type="project" value="UniProtKB-UniRule"/>
</dbReference>
<dbReference type="PROSITE" id="PS50118">
    <property type="entry name" value="HMG_BOX_2"/>
    <property type="match status" value="1"/>
</dbReference>
<evidence type="ECO:0000259" key="4">
    <source>
        <dbReference type="PROSITE" id="PS50118"/>
    </source>
</evidence>
<dbReference type="SUPFAM" id="SSF47095">
    <property type="entry name" value="HMG-box"/>
    <property type="match status" value="2"/>
</dbReference>
<name>A0A6A6BSY2_9PEZI</name>
<feature type="compositionally biased region" description="Basic residues" evidence="3">
    <location>
        <begin position="70"/>
        <end position="86"/>
    </location>
</feature>
<dbReference type="SMART" id="SM00398">
    <property type="entry name" value="HMG"/>
    <property type="match status" value="2"/>
</dbReference>
<keyword evidence="1 2" id="KW-0238">DNA-binding</keyword>
<evidence type="ECO:0000313" key="6">
    <source>
        <dbReference type="Proteomes" id="UP000799438"/>
    </source>
</evidence>
<dbReference type="EMBL" id="ML995477">
    <property type="protein sequence ID" value="KAF2145711.1"/>
    <property type="molecule type" value="Genomic_DNA"/>
</dbReference>
<dbReference type="Pfam" id="PF09011">
    <property type="entry name" value="HMG_box_2"/>
    <property type="match status" value="1"/>
</dbReference>
<dbReference type="PANTHER" id="PTHR48112">
    <property type="entry name" value="HIGH MOBILITY GROUP PROTEIN DSP1"/>
    <property type="match status" value="1"/>
</dbReference>
<dbReference type="AlphaFoldDB" id="A0A6A6BSY2"/>
<gene>
    <name evidence="5" type="ORF">K452DRAFT_295298</name>
</gene>
<feature type="DNA-binding region" description="HMG box" evidence="2">
    <location>
        <begin position="233"/>
        <end position="299"/>
    </location>
</feature>
<dbReference type="GeneID" id="54299292"/>
<accession>A0A6A6BSY2</accession>
<dbReference type="InterPro" id="IPR009071">
    <property type="entry name" value="HMG_box_dom"/>
</dbReference>
<feature type="domain" description="HMG box" evidence="4">
    <location>
        <begin position="233"/>
        <end position="299"/>
    </location>
</feature>
<protein>
    <recommendedName>
        <fullName evidence="4">HMG box domain-containing protein</fullName>
    </recommendedName>
</protein>
<proteinExistence type="predicted"/>
<evidence type="ECO:0000256" key="2">
    <source>
        <dbReference type="PROSITE-ProRule" id="PRU00267"/>
    </source>
</evidence>
<evidence type="ECO:0000256" key="1">
    <source>
        <dbReference type="ARBA" id="ARBA00023125"/>
    </source>
</evidence>
<keyword evidence="2" id="KW-0539">Nucleus</keyword>
<feature type="compositionally biased region" description="Basic and acidic residues" evidence="3">
    <location>
        <begin position="98"/>
        <end position="113"/>
    </location>
</feature>
<keyword evidence="6" id="KW-1185">Reference proteome</keyword>